<keyword evidence="3 6" id="KW-0808">Transferase</keyword>
<dbReference type="EC" id="2.7.4.8" evidence="6"/>
<gene>
    <name evidence="6" type="primary">gmk_2</name>
    <name evidence="6" type="ORF">CB4_02539</name>
</gene>
<comment type="similarity">
    <text evidence="2">Belongs to the guanylate kinase family.</text>
</comment>
<protein>
    <submittedName>
        <fullName evidence="6">Guanylate kinase</fullName>
        <ecNumber evidence="6">2.7.4.8</ecNumber>
    </submittedName>
</protein>
<accession>A0A0U5BCB0</accession>
<comment type="function">
    <text evidence="1">Essential for recycling GMP and indirectly, cGMP.</text>
</comment>
<evidence type="ECO:0000256" key="1">
    <source>
        <dbReference type="ARBA" id="ARBA00003531"/>
    </source>
</evidence>
<dbReference type="InterPro" id="IPR027417">
    <property type="entry name" value="P-loop_NTPase"/>
</dbReference>
<evidence type="ECO:0000256" key="5">
    <source>
        <dbReference type="ARBA" id="ARBA00048594"/>
    </source>
</evidence>
<dbReference type="SUPFAM" id="SSF52540">
    <property type="entry name" value="P-loop containing nucleoside triphosphate hydrolases"/>
    <property type="match status" value="1"/>
</dbReference>
<dbReference type="InterPro" id="IPR008145">
    <property type="entry name" value="GK/Ca_channel_bsu"/>
</dbReference>
<comment type="catalytic activity">
    <reaction evidence="5">
        <text>GMP + ATP = GDP + ADP</text>
        <dbReference type="Rhea" id="RHEA:20780"/>
        <dbReference type="ChEBI" id="CHEBI:30616"/>
        <dbReference type="ChEBI" id="CHEBI:58115"/>
        <dbReference type="ChEBI" id="CHEBI:58189"/>
        <dbReference type="ChEBI" id="CHEBI:456216"/>
        <dbReference type="EC" id="2.7.4.8"/>
    </reaction>
</comment>
<dbReference type="OrthoDB" id="1033810at2"/>
<evidence type="ECO:0000313" key="7">
    <source>
        <dbReference type="Proteomes" id="UP000217696"/>
    </source>
</evidence>
<dbReference type="Pfam" id="PF00625">
    <property type="entry name" value="Guanylate_kin"/>
    <property type="match status" value="1"/>
</dbReference>
<dbReference type="Gene3D" id="3.40.50.300">
    <property type="entry name" value="P-loop containing nucleotide triphosphate hydrolases"/>
    <property type="match status" value="1"/>
</dbReference>
<dbReference type="EMBL" id="AP017312">
    <property type="protein sequence ID" value="BAU28365.1"/>
    <property type="molecule type" value="Genomic_DNA"/>
</dbReference>
<dbReference type="SMART" id="SM00072">
    <property type="entry name" value="GuKc"/>
    <property type="match status" value="1"/>
</dbReference>
<organism evidence="6 7">
    <name type="scientific">Aneurinibacillus soli</name>
    <dbReference type="NCBI Taxonomy" id="1500254"/>
    <lineage>
        <taxon>Bacteria</taxon>
        <taxon>Bacillati</taxon>
        <taxon>Bacillota</taxon>
        <taxon>Bacilli</taxon>
        <taxon>Bacillales</taxon>
        <taxon>Paenibacillaceae</taxon>
        <taxon>Aneurinibacillus group</taxon>
        <taxon>Aneurinibacillus</taxon>
    </lineage>
</organism>
<dbReference type="PROSITE" id="PS00856">
    <property type="entry name" value="GUANYLATE_KINASE_1"/>
    <property type="match status" value="1"/>
</dbReference>
<evidence type="ECO:0000256" key="4">
    <source>
        <dbReference type="ARBA" id="ARBA00022777"/>
    </source>
</evidence>
<dbReference type="PROSITE" id="PS50052">
    <property type="entry name" value="GUANYLATE_KINASE_2"/>
    <property type="match status" value="1"/>
</dbReference>
<evidence type="ECO:0000256" key="3">
    <source>
        <dbReference type="ARBA" id="ARBA00022679"/>
    </source>
</evidence>
<keyword evidence="7" id="KW-1185">Reference proteome</keyword>
<proteinExistence type="inferred from homology"/>
<dbReference type="KEGG" id="asoc:CB4_02539"/>
<dbReference type="InterPro" id="IPR008144">
    <property type="entry name" value="Guanylate_kin-like_dom"/>
</dbReference>
<evidence type="ECO:0000256" key="2">
    <source>
        <dbReference type="ARBA" id="ARBA00005790"/>
    </source>
</evidence>
<dbReference type="GO" id="GO:0005829">
    <property type="term" value="C:cytosol"/>
    <property type="evidence" value="ECO:0007669"/>
    <property type="project" value="TreeGrafter"/>
</dbReference>
<name>A0A0U5BCB0_9BACL</name>
<dbReference type="AlphaFoldDB" id="A0A0U5BCB0"/>
<dbReference type="RefSeq" id="WP_096466127.1">
    <property type="nucleotide sequence ID" value="NZ_AP017312.1"/>
</dbReference>
<keyword evidence="4 6" id="KW-0418">Kinase</keyword>
<reference evidence="6 7" key="1">
    <citation type="submission" date="2015-12" db="EMBL/GenBank/DDBJ databases">
        <title>Genome sequence of Aneurinibacillus soli.</title>
        <authorList>
            <person name="Lee J.S."/>
            <person name="Lee K.C."/>
            <person name="Kim K.K."/>
            <person name="Lee B.W."/>
        </authorList>
    </citation>
    <scope>NUCLEOTIDE SEQUENCE [LARGE SCALE GENOMIC DNA]</scope>
    <source>
        <strain evidence="6 7">CB4</strain>
    </source>
</reference>
<dbReference type="PANTHER" id="PTHR23117:SF13">
    <property type="entry name" value="GUANYLATE KINASE"/>
    <property type="match status" value="1"/>
</dbReference>
<dbReference type="InterPro" id="IPR020590">
    <property type="entry name" value="Guanylate_kinase_CS"/>
</dbReference>
<dbReference type="GO" id="GO:0004385">
    <property type="term" value="F:GMP kinase activity"/>
    <property type="evidence" value="ECO:0007669"/>
    <property type="project" value="UniProtKB-EC"/>
</dbReference>
<evidence type="ECO:0000313" key="6">
    <source>
        <dbReference type="EMBL" id="BAU28365.1"/>
    </source>
</evidence>
<sequence>MYQLQDYDRIFVFTGPYGAGRKTIADMVGETLGLQRVIPYTTRPRRSAEVDGQDYHFISESEFCRMHENNEFIETLNLDGVQHGIRERDIEQYLQQNGSIYLILNHRGAELLKNVYGSNLIRICIHTDEDTIRTRQRKRGYAEDVIARHLLDYPKAMAYRENCEHSFANTVPSHTAFAVAETLEQYLNRNLVPDIQ</sequence>
<dbReference type="Proteomes" id="UP000217696">
    <property type="component" value="Chromosome"/>
</dbReference>
<dbReference type="PANTHER" id="PTHR23117">
    <property type="entry name" value="GUANYLATE KINASE-RELATED"/>
    <property type="match status" value="1"/>
</dbReference>